<dbReference type="InterPro" id="IPR020846">
    <property type="entry name" value="MFS_dom"/>
</dbReference>
<dbReference type="PANTHER" id="PTHR43528">
    <property type="entry name" value="ALPHA-KETOGLUTARATE PERMEASE"/>
    <property type="match status" value="1"/>
</dbReference>
<evidence type="ECO:0000256" key="7">
    <source>
        <dbReference type="ARBA" id="ARBA00023136"/>
    </source>
</evidence>
<feature type="transmembrane region" description="Helical" evidence="8">
    <location>
        <begin position="416"/>
        <end position="433"/>
    </location>
</feature>
<keyword evidence="3" id="KW-1003">Cell membrane</keyword>
<dbReference type="InterPro" id="IPR051084">
    <property type="entry name" value="H+-coupled_symporters"/>
</dbReference>
<feature type="transmembrane region" description="Helical" evidence="8">
    <location>
        <begin position="172"/>
        <end position="191"/>
    </location>
</feature>
<evidence type="ECO:0000256" key="5">
    <source>
        <dbReference type="ARBA" id="ARBA00022847"/>
    </source>
</evidence>
<evidence type="ECO:0000256" key="4">
    <source>
        <dbReference type="ARBA" id="ARBA00022692"/>
    </source>
</evidence>
<feature type="transmembrane region" description="Helical" evidence="8">
    <location>
        <begin position="197"/>
        <end position="216"/>
    </location>
</feature>
<gene>
    <name evidence="10" type="ORF">RJN63_29070</name>
</gene>
<evidence type="ECO:0000256" key="6">
    <source>
        <dbReference type="ARBA" id="ARBA00022989"/>
    </source>
</evidence>
<dbReference type="RefSeq" id="WP_121045052.1">
    <property type="nucleotide sequence ID" value="NZ_JAVLSM010000012.1"/>
</dbReference>
<feature type="transmembrane region" description="Helical" evidence="8">
    <location>
        <begin position="382"/>
        <end position="404"/>
    </location>
</feature>
<proteinExistence type="predicted"/>
<dbReference type="EMBL" id="JAVRAA010000031">
    <property type="protein sequence ID" value="MDT0340911.1"/>
    <property type="molecule type" value="Genomic_DNA"/>
</dbReference>
<evidence type="ECO:0000259" key="9">
    <source>
        <dbReference type="PROSITE" id="PS50850"/>
    </source>
</evidence>
<dbReference type="InterPro" id="IPR011701">
    <property type="entry name" value="MFS"/>
</dbReference>
<protein>
    <submittedName>
        <fullName evidence="10">MFS transporter</fullName>
    </submittedName>
</protein>
<name>A0AAE4GGV2_9BURK</name>
<dbReference type="FunFam" id="1.20.1250.20:FF:000001">
    <property type="entry name" value="Dicarboxylate MFS transporter"/>
    <property type="match status" value="1"/>
</dbReference>
<dbReference type="GO" id="GO:0005886">
    <property type="term" value="C:plasma membrane"/>
    <property type="evidence" value="ECO:0007669"/>
    <property type="project" value="UniProtKB-SubCell"/>
</dbReference>
<dbReference type="PROSITE" id="PS50850">
    <property type="entry name" value="MFS"/>
    <property type="match status" value="1"/>
</dbReference>
<comment type="caution">
    <text evidence="10">The sequence shown here is derived from an EMBL/GenBank/DDBJ whole genome shotgun (WGS) entry which is preliminary data.</text>
</comment>
<keyword evidence="4 8" id="KW-0812">Transmembrane</keyword>
<evidence type="ECO:0000256" key="3">
    <source>
        <dbReference type="ARBA" id="ARBA00022475"/>
    </source>
</evidence>
<dbReference type="InterPro" id="IPR036259">
    <property type="entry name" value="MFS_trans_sf"/>
</dbReference>
<feature type="transmembrane region" description="Helical" evidence="8">
    <location>
        <begin position="287"/>
        <end position="311"/>
    </location>
</feature>
<keyword evidence="2" id="KW-0813">Transport</keyword>
<dbReference type="SUPFAM" id="SSF103473">
    <property type="entry name" value="MFS general substrate transporter"/>
    <property type="match status" value="1"/>
</dbReference>
<feature type="transmembrane region" description="Helical" evidence="8">
    <location>
        <begin position="323"/>
        <end position="342"/>
    </location>
</feature>
<feature type="transmembrane region" description="Helical" evidence="8">
    <location>
        <begin position="61"/>
        <end position="80"/>
    </location>
</feature>
<reference evidence="10" key="1">
    <citation type="submission" date="2023-02" db="EMBL/GenBank/DDBJ databases">
        <title>Description of Herbaspirillum huttiense subsp. nephrolepsisexaltata and Herbaspirillum huttiense subsp. lycopersicon.</title>
        <authorList>
            <person name="Poudel M."/>
            <person name="Sharma A."/>
            <person name="Goss E."/>
            <person name="Tapia J.H."/>
            <person name="Harmon C.M."/>
            <person name="Jones J.B."/>
        </authorList>
    </citation>
    <scope>NUCLEOTIDE SEQUENCE</scope>
    <source>
        <strain evidence="10">NC40101</strain>
    </source>
</reference>
<feature type="transmembrane region" description="Helical" evidence="8">
    <location>
        <begin position="100"/>
        <end position="121"/>
    </location>
</feature>
<evidence type="ECO:0000256" key="2">
    <source>
        <dbReference type="ARBA" id="ARBA00022448"/>
    </source>
</evidence>
<feature type="transmembrane region" description="Helical" evidence="8">
    <location>
        <begin position="127"/>
        <end position="152"/>
    </location>
</feature>
<comment type="subcellular location">
    <subcellularLocation>
        <location evidence="1">Cell membrane</location>
        <topology evidence="1">Multi-pass membrane protein</topology>
    </subcellularLocation>
</comment>
<organism evidence="10">
    <name type="scientific">Herbaspirillum huttiense subsp. nephrolepidis</name>
    <dbReference type="NCBI Taxonomy" id="3075126"/>
    <lineage>
        <taxon>Bacteria</taxon>
        <taxon>Pseudomonadati</taxon>
        <taxon>Pseudomonadota</taxon>
        <taxon>Betaproteobacteria</taxon>
        <taxon>Burkholderiales</taxon>
        <taxon>Oxalobacteraceae</taxon>
        <taxon>Herbaspirillum</taxon>
    </lineage>
</organism>
<keyword evidence="7 8" id="KW-0472">Membrane</keyword>
<dbReference type="GO" id="GO:0015293">
    <property type="term" value="F:symporter activity"/>
    <property type="evidence" value="ECO:0007669"/>
    <property type="project" value="UniProtKB-KW"/>
</dbReference>
<feature type="transmembrane region" description="Helical" evidence="8">
    <location>
        <begin position="254"/>
        <end position="275"/>
    </location>
</feature>
<feature type="transmembrane region" description="Helical" evidence="8">
    <location>
        <begin position="348"/>
        <end position="370"/>
    </location>
</feature>
<feature type="domain" description="Major facilitator superfamily (MFS) profile" evidence="9">
    <location>
        <begin position="25"/>
        <end position="438"/>
    </location>
</feature>
<evidence type="ECO:0000256" key="8">
    <source>
        <dbReference type="SAM" id="Phobius"/>
    </source>
</evidence>
<dbReference type="PANTHER" id="PTHR43528:SF3">
    <property type="entry name" value="CITRATE-PROTON SYMPORTER"/>
    <property type="match status" value="1"/>
</dbReference>
<keyword evidence="6 8" id="KW-1133">Transmembrane helix</keyword>
<dbReference type="Pfam" id="PF07690">
    <property type="entry name" value="MFS_1"/>
    <property type="match status" value="1"/>
</dbReference>
<dbReference type="Gene3D" id="1.20.1250.20">
    <property type="entry name" value="MFS general substrate transporter like domains"/>
    <property type="match status" value="2"/>
</dbReference>
<accession>A0AAE4GGV2</accession>
<keyword evidence="5" id="KW-0769">Symport</keyword>
<sequence>MNSNSHSAAVSPAAAVPAPVSKAKKIAAITIGNGLEFFDFSIYTYFAAIIGRQFFPSTSEWASLMMSLATFGVGFLMRPLGGIIMGQFADRRGRKPAMTLSLWLMAVGSAIFIVAPTYAQIGLAAPLLMIAGRMIQGFAVGGEVGASTSMLLEYADDRTRGFYSSWQLFSQALSTLVGSGVGLLLTYALTAEQLESWGWRLPFVVGLLLVPIGNYIRRFLDETAEVEHAPASGQPGKRAPGALSEILQAHRKPLLLGTAIVIGGTSANYIVMHYITTYAKAILHMPFSLALWASWLAGLLQLLLCAPAGILTDRLGRKPVATWSRLALIVLVFPAFMLMNHLRSGMGLLTAVTVMVIPMVFTSVSSVVMMTELFPRRVRATGLALCYGLGVSIFGGFSQFIATWLVKATGSNLGPAWYVIGTGLISLVAIAMVRETAGRKLD</sequence>
<dbReference type="AlphaFoldDB" id="A0AAE4GGV2"/>
<evidence type="ECO:0000256" key="1">
    <source>
        <dbReference type="ARBA" id="ARBA00004651"/>
    </source>
</evidence>
<evidence type="ECO:0000313" key="10">
    <source>
        <dbReference type="EMBL" id="MDT0340911.1"/>
    </source>
</evidence>